<dbReference type="InterPro" id="IPR039568">
    <property type="entry name" value="Peptidase_MA-like_dom"/>
</dbReference>
<dbReference type="Pfam" id="PF07676">
    <property type="entry name" value="PD40"/>
    <property type="match status" value="2"/>
</dbReference>
<name>A0A381T2K3_9ZZZZ</name>
<dbReference type="EMBL" id="UINC01003868">
    <property type="protein sequence ID" value="SVA09924.1"/>
    <property type="molecule type" value="Genomic_DNA"/>
</dbReference>
<evidence type="ECO:0000259" key="2">
    <source>
        <dbReference type="Pfam" id="PF13485"/>
    </source>
</evidence>
<comment type="similarity">
    <text evidence="1">Belongs to the TolB family.</text>
</comment>
<proteinExistence type="inferred from homology"/>
<dbReference type="Pfam" id="PF13485">
    <property type="entry name" value="Peptidase_MA_2"/>
    <property type="match status" value="1"/>
</dbReference>
<evidence type="ECO:0000313" key="3">
    <source>
        <dbReference type="EMBL" id="SVA09924.1"/>
    </source>
</evidence>
<organism evidence="3">
    <name type="scientific">marine metagenome</name>
    <dbReference type="NCBI Taxonomy" id="408172"/>
    <lineage>
        <taxon>unclassified sequences</taxon>
        <taxon>metagenomes</taxon>
        <taxon>ecological metagenomes</taxon>
    </lineage>
</organism>
<dbReference type="AlphaFoldDB" id="A0A381T2K3"/>
<dbReference type="Gene3D" id="2.40.160.50">
    <property type="entry name" value="membrane protein fhac: a member of the omp85/tpsb transporter family"/>
    <property type="match status" value="1"/>
</dbReference>
<gene>
    <name evidence="3" type="ORF">METZ01_LOCUS62778</name>
</gene>
<protein>
    <recommendedName>
        <fullName evidence="2">Peptidase MA-like domain-containing protein</fullName>
    </recommendedName>
</protein>
<accession>A0A381T2K3</accession>
<dbReference type="SUPFAM" id="SSF82171">
    <property type="entry name" value="DPP6 N-terminal domain-like"/>
    <property type="match status" value="1"/>
</dbReference>
<dbReference type="PANTHER" id="PTHR36842">
    <property type="entry name" value="PROTEIN TOLB HOMOLOG"/>
    <property type="match status" value="1"/>
</dbReference>
<reference evidence="3" key="1">
    <citation type="submission" date="2018-05" db="EMBL/GenBank/DDBJ databases">
        <authorList>
            <person name="Lanie J.A."/>
            <person name="Ng W.-L."/>
            <person name="Kazmierczak K.M."/>
            <person name="Andrzejewski T.M."/>
            <person name="Davidsen T.M."/>
            <person name="Wayne K.J."/>
            <person name="Tettelin H."/>
            <person name="Glass J.I."/>
            <person name="Rusch D."/>
            <person name="Podicherti R."/>
            <person name="Tsui H.-C.T."/>
            <person name="Winkler M.E."/>
        </authorList>
    </citation>
    <scope>NUCLEOTIDE SEQUENCE</scope>
</reference>
<sequence>MKFLYTFILFLVTSINAQSFGQNKVQYRDFDWNFIQTPHFDIYYYGGEQNLAEFAADVAEESYEQISVHLRWDLKRRVSIMVYNSHNEFQQTNVVGTYMREGIGGVTELFKNRVVFPFEGNYEQFRHVIHHELVHAMINDMVYGGSMQNVVSSRTKIRVPIWSNEGLAEYLSSNWDTKADMVMRDIAVHERMPSVKELNYFMAYKGGQSLWRFISGKYGREKIGDIFRSMKRTQNDERGYESALGMNYKDLTIQWHKYLKKEYWADVKDRDPLEDMSEKLTDHKKVNNFYNVSPALSPDGSMVALLSDQTGYFDIHILDAMTGKRIKKLVKGNRSVDFEELKWLQPGLSWSPDNEKIVVAAKAGKGDVLHIIDVKTRKTEKYELDMDGVFSAAWSPRGNEIAFVGQAGESSDIYIFNMDTESSRKITDDIFTDSYPSWKPDGSQIVFVSDRGDHVEGEFGGLMNEHDYSQTDIYTVDIESGDISRVTDTDYNESHPVWAHTKNSLFYTADHNGVWNLFIHPLENSFDPGSGVKQELEPYAITNVLTGLQQPTLSQDDNSLIFAGYAGIGWDLYSVANPLRLKEKTIEPTQFILNRETDTESITDLRRHTSAQLDRGVSEGYSSWIFARGYEHFNSSLDERPIAEELVSVDSTKVDGHYIPKSYKTRFTLDLVSGNLQISNVFGTSGMTYFAFSDILGDHQIAFGTEMVLTLENSDYFFQYGYLKNRLDYYFIAFQNANFFQVDYYSLGRLRHYGVQGIVSHPFSRFHRLDYGLSWHNINYSILEQTINGFGQAEYTTTYSSMYSTVLPRLSWIYDNSVFGFTGPIDGFRQNTTLTVSPGYGSNNLKFQTVKSDVRKYWRFGRDYTFAVRGFFGKSLGPNKQKFFLGGIPYLLAGGGETNGQEDNSHFREVLLDTSNASLIHDIYFTEYAWPLRGARFAERFGNNTSLFNLEVRFPFINYLALGFPLKVIFGNIRGHAFMDIGAAWDSPDEFASTQWPERYGPNASGNYSPWVTTAGLGTKINLGYFLLKIEMAWDKNPNGYSKPQWYFSLGPDW</sequence>
<dbReference type="InterPro" id="IPR011659">
    <property type="entry name" value="WD40"/>
</dbReference>
<dbReference type="InterPro" id="IPR011042">
    <property type="entry name" value="6-blade_b-propeller_TolB-like"/>
</dbReference>
<feature type="domain" description="Peptidase MA-like" evidence="2">
    <location>
        <begin position="73"/>
        <end position="260"/>
    </location>
</feature>
<dbReference type="Gene3D" id="2.120.10.30">
    <property type="entry name" value="TolB, C-terminal domain"/>
    <property type="match status" value="2"/>
</dbReference>
<evidence type="ECO:0000256" key="1">
    <source>
        <dbReference type="ARBA" id="ARBA00009820"/>
    </source>
</evidence>
<dbReference type="PANTHER" id="PTHR36842:SF1">
    <property type="entry name" value="PROTEIN TOLB"/>
    <property type="match status" value="1"/>
</dbReference>